<dbReference type="InterPro" id="IPR002909">
    <property type="entry name" value="IPT_dom"/>
</dbReference>
<dbReference type="SUPFAM" id="SSF81296">
    <property type="entry name" value="E set domains"/>
    <property type="match status" value="1"/>
</dbReference>
<name>L1N1L2_9BACT</name>
<evidence type="ECO:0000313" key="4">
    <source>
        <dbReference type="EMBL" id="EKX97111.1"/>
    </source>
</evidence>
<accession>L1N1L2</accession>
<dbReference type="Pfam" id="PF18329">
    <property type="entry name" value="SGBP_B_XBD"/>
    <property type="match status" value="1"/>
</dbReference>
<dbReference type="Proteomes" id="UP000010433">
    <property type="component" value="Unassembled WGS sequence"/>
</dbReference>
<organism evidence="4 5">
    <name type="scientific">Hoylesella saccharolytica F0055</name>
    <dbReference type="NCBI Taxonomy" id="1127699"/>
    <lineage>
        <taxon>Bacteria</taxon>
        <taxon>Pseudomonadati</taxon>
        <taxon>Bacteroidota</taxon>
        <taxon>Bacteroidia</taxon>
        <taxon>Bacteroidales</taxon>
        <taxon>Prevotellaceae</taxon>
        <taxon>Hoylesella</taxon>
    </lineage>
</organism>
<keyword evidence="1" id="KW-0732">Signal</keyword>
<dbReference type="Gene3D" id="2.60.40.10">
    <property type="entry name" value="Immunoglobulins"/>
    <property type="match status" value="2"/>
</dbReference>
<evidence type="ECO:0008006" key="6">
    <source>
        <dbReference type="Google" id="ProtNLM"/>
    </source>
</evidence>
<gene>
    <name evidence="4" type="ORF">HMPREF9151_02279</name>
</gene>
<feature type="domain" description="Surface glycan-binding protein B xyloglucan binding" evidence="3">
    <location>
        <begin position="214"/>
        <end position="393"/>
    </location>
</feature>
<dbReference type="GO" id="GO:0030247">
    <property type="term" value="F:polysaccharide binding"/>
    <property type="evidence" value="ECO:0007669"/>
    <property type="project" value="InterPro"/>
</dbReference>
<protein>
    <recommendedName>
        <fullName evidence="6">Surface glycan-binding protein B xyloglucan binding domain-containing protein</fullName>
    </recommendedName>
</protein>
<dbReference type="InterPro" id="IPR014756">
    <property type="entry name" value="Ig_E-set"/>
</dbReference>
<dbReference type="EMBL" id="AMEP01000144">
    <property type="protein sequence ID" value="EKX97111.1"/>
    <property type="molecule type" value="Genomic_DNA"/>
</dbReference>
<dbReference type="STRING" id="1127699.HMPREF9151_02279"/>
<dbReference type="HOGENOM" id="CLU_058229_0_0_10"/>
<evidence type="ECO:0000256" key="1">
    <source>
        <dbReference type="SAM" id="SignalP"/>
    </source>
</evidence>
<sequence length="397" mass="43989">MKTISYISVIVEFLVAGALLAACQNVVDNPSVEDFSASGAPTISQITPVDSLDKSITQSQMGKWLTIQGDNLANVTAILFNDIEVNLKDVYAVRNRINVAVPAEAPGNLTNTITVRTTLGEATTNFTILFPKLQVNGLENEFAQPGSNVVVTGEYFKLYGLTSDDATFTLNGESLPVVEKADKKIVLTIPANAPDGAKIVISSPKIQEPISLPYRDKGIPLFANYDKTYLFGQGFLWTDQSYITDGTQEGDPKAPIGTSFLRRKNSYSAWNWDTLIAGHFDLTDTDVIDHLESYDIKFEVWTAKTNPLPTGDFIFWSKQSDDKMKLRWNPVSNGVSLNTNGEWRTITLDAQTWFRDNDGEKVLQVGNNDLTIVYQPHNGFDADFGMVNFRFAKKRSK</sequence>
<feature type="chain" id="PRO_5003954143" description="Surface glycan-binding protein B xyloglucan binding domain-containing protein" evidence="1">
    <location>
        <begin position="22"/>
        <end position="397"/>
    </location>
</feature>
<evidence type="ECO:0000259" key="3">
    <source>
        <dbReference type="Pfam" id="PF18329"/>
    </source>
</evidence>
<feature type="domain" description="IPT/TIG" evidence="2">
    <location>
        <begin position="41"/>
        <end position="128"/>
    </location>
</feature>
<dbReference type="Pfam" id="PF01833">
    <property type="entry name" value="TIG"/>
    <property type="match status" value="1"/>
</dbReference>
<evidence type="ECO:0000259" key="2">
    <source>
        <dbReference type="Pfam" id="PF01833"/>
    </source>
</evidence>
<dbReference type="PROSITE" id="PS51257">
    <property type="entry name" value="PROKAR_LIPOPROTEIN"/>
    <property type="match status" value="1"/>
</dbReference>
<dbReference type="InterPro" id="IPR013783">
    <property type="entry name" value="Ig-like_fold"/>
</dbReference>
<reference evidence="4 5" key="1">
    <citation type="submission" date="2012-05" db="EMBL/GenBank/DDBJ databases">
        <authorList>
            <person name="Weinstock G."/>
            <person name="Sodergren E."/>
            <person name="Lobos E.A."/>
            <person name="Fulton L."/>
            <person name="Fulton R."/>
            <person name="Courtney L."/>
            <person name="Fronick C."/>
            <person name="O'Laughlin M."/>
            <person name="Godfrey J."/>
            <person name="Wilson R.M."/>
            <person name="Miner T."/>
            <person name="Farmer C."/>
            <person name="Delehaunty K."/>
            <person name="Cordes M."/>
            <person name="Minx P."/>
            <person name="Tomlinson C."/>
            <person name="Chen J."/>
            <person name="Wollam A."/>
            <person name="Pepin K.H."/>
            <person name="Bhonagiri V."/>
            <person name="Zhang X."/>
            <person name="Suruliraj S."/>
            <person name="Warren W."/>
            <person name="Mitreva M."/>
            <person name="Mardis E.R."/>
            <person name="Wilson R.K."/>
        </authorList>
    </citation>
    <scope>NUCLEOTIDE SEQUENCE [LARGE SCALE GENOMIC DNA]</scope>
    <source>
        <strain evidence="4 5">F0055</strain>
    </source>
</reference>
<dbReference type="PATRIC" id="fig|1127699.3.peg.2083"/>
<evidence type="ECO:0000313" key="5">
    <source>
        <dbReference type="Proteomes" id="UP000010433"/>
    </source>
</evidence>
<proteinExistence type="predicted"/>
<dbReference type="AlphaFoldDB" id="L1N1L2"/>
<dbReference type="InterPro" id="IPR040475">
    <property type="entry name" value="SGBP_B_XBD"/>
</dbReference>
<dbReference type="OrthoDB" id="660167at2"/>
<dbReference type="RefSeq" id="WP_009161137.1">
    <property type="nucleotide sequence ID" value="NZ_KB290960.1"/>
</dbReference>
<comment type="caution">
    <text evidence="4">The sequence shown here is derived from an EMBL/GenBank/DDBJ whole genome shotgun (WGS) entry which is preliminary data.</text>
</comment>
<feature type="signal peptide" evidence="1">
    <location>
        <begin position="1"/>
        <end position="21"/>
    </location>
</feature>
<keyword evidence="5" id="KW-1185">Reference proteome</keyword>